<proteinExistence type="predicted"/>
<keyword evidence="1" id="KW-0812">Transmembrane</keyword>
<dbReference type="EMBL" id="CP118734">
    <property type="protein sequence ID" value="WNY48383.1"/>
    <property type="molecule type" value="Genomic_DNA"/>
</dbReference>
<keyword evidence="1" id="KW-0472">Membrane</keyword>
<keyword evidence="1" id="KW-1133">Transmembrane helix</keyword>
<evidence type="ECO:0000256" key="1">
    <source>
        <dbReference type="SAM" id="Phobius"/>
    </source>
</evidence>
<protein>
    <submittedName>
        <fullName evidence="2">Uncharacterized protein</fullName>
    </submittedName>
</protein>
<gene>
    <name evidence="2" type="ORF">PW220_06515</name>
</gene>
<evidence type="ECO:0000313" key="2">
    <source>
        <dbReference type="EMBL" id="WNY48383.1"/>
    </source>
</evidence>
<dbReference type="RefSeq" id="WP_316716103.1">
    <property type="nucleotide sequence ID" value="NZ_CP118734.1"/>
</dbReference>
<dbReference type="AlphaFoldDB" id="A0AA96VHP2"/>
<keyword evidence="3" id="KW-1185">Reference proteome</keyword>
<name>A0AA96VHP2_9STRE</name>
<dbReference type="Proteomes" id="UP001301526">
    <property type="component" value="Chromosome"/>
</dbReference>
<sequence length="41" mass="4852">MEELFMKLFIWIFILLWSSPVIIIALAGAWVILCLLFGRRK</sequence>
<evidence type="ECO:0000313" key="3">
    <source>
        <dbReference type="Proteomes" id="UP001301526"/>
    </source>
</evidence>
<feature type="transmembrane region" description="Helical" evidence="1">
    <location>
        <begin position="12"/>
        <end position="37"/>
    </location>
</feature>
<accession>A0AA96VHP2</accession>
<organism evidence="2 3">
    <name type="scientific">Streptococcus iners subsp. hyiners</name>
    <dbReference type="NCBI Taxonomy" id="3028083"/>
    <lineage>
        <taxon>Bacteria</taxon>
        <taxon>Bacillati</taxon>
        <taxon>Bacillota</taxon>
        <taxon>Bacilli</taxon>
        <taxon>Lactobacillales</taxon>
        <taxon>Streptococcaceae</taxon>
        <taxon>Streptococcus</taxon>
        <taxon>Streptococcus iners</taxon>
    </lineage>
</organism>
<reference evidence="2 3" key="1">
    <citation type="submission" date="2023-02" db="EMBL/GenBank/DDBJ databases">
        <title>Streptococcus sp. Genome Sequencing and Assembly.</title>
        <authorList>
            <person name="Shore S.M."/>
            <person name="Nicholson T.L."/>
        </authorList>
    </citation>
    <scope>NUCLEOTIDE SEQUENCE [LARGE SCALE GENOMIC DNA]</scope>
    <source>
        <strain evidence="2 3">29892</strain>
    </source>
</reference>